<keyword evidence="5 6" id="KW-0472">Membrane</keyword>
<dbReference type="GO" id="GO:0005886">
    <property type="term" value="C:plasma membrane"/>
    <property type="evidence" value="ECO:0007669"/>
    <property type="project" value="UniProtKB-SubCell"/>
</dbReference>
<comment type="subcellular location">
    <subcellularLocation>
        <location evidence="1">Cell membrane</location>
        <topology evidence="1">Multi-pass membrane protein</topology>
    </subcellularLocation>
</comment>
<dbReference type="EMBL" id="MN577574">
    <property type="protein sequence ID" value="QGT51435.1"/>
    <property type="molecule type" value="Genomic_DNA"/>
</dbReference>
<organism evidence="7">
    <name type="scientific">uncultured Spirochaetaceae bacterium</name>
    <dbReference type="NCBI Taxonomy" id="201186"/>
    <lineage>
        <taxon>Bacteria</taxon>
        <taxon>Pseudomonadati</taxon>
        <taxon>Spirochaetota</taxon>
        <taxon>Spirochaetia</taxon>
        <taxon>Spirochaetales</taxon>
        <taxon>Spirochaetaceae</taxon>
        <taxon>environmental samples</taxon>
    </lineage>
</organism>
<keyword evidence="3 6" id="KW-0812">Transmembrane</keyword>
<feature type="transmembrane region" description="Helical" evidence="6">
    <location>
        <begin position="210"/>
        <end position="231"/>
    </location>
</feature>
<feature type="transmembrane region" description="Helical" evidence="6">
    <location>
        <begin position="293"/>
        <end position="314"/>
    </location>
</feature>
<evidence type="ECO:0000313" key="7">
    <source>
        <dbReference type="EMBL" id="QGT51435.1"/>
    </source>
</evidence>
<evidence type="ECO:0000256" key="6">
    <source>
        <dbReference type="SAM" id="Phobius"/>
    </source>
</evidence>
<feature type="transmembrane region" description="Helical" evidence="6">
    <location>
        <begin position="251"/>
        <end position="273"/>
    </location>
</feature>
<dbReference type="InterPro" id="IPR002528">
    <property type="entry name" value="MATE_fam"/>
</dbReference>
<evidence type="ECO:0000256" key="3">
    <source>
        <dbReference type="ARBA" id="ARBA00022692"/>
    </source>
</evidence>
<feature type="transmembrane region" description="Helical" evidence="6">
    <location>
        <begin position="97"/>
        <end position="119"/>
    </location>
</feature>
<feature type="transmembrane region" description="Helical" evidence="6">
    <location>
        <begin position="125"/>
        <end position="148"/>
    </location>
</feature>
<protein>
    <submittedName>
        <fullName evidence="7">MATE family efflux transporter</fullName>
    </submittedName>
</protein>
<accession>A0A650F5E4</accession>
<feature type="transmembrane region" description="Helical" evidence="6">
    <location>
        <begin position="67"/>
        <end position="85"/>
    </location>
</feature>
<dbReference type="Pfam" id="PF01554">
    <property type="entry name" value="MatE"/>
    <property type="match status" value="2"/>
</dbReference>
<dbReference type="PANTHER" id="PTHR43823">
    <property type="entry name" value="SPORULATION PROTEIN YKVU"/>
    <property type="match status" value="1"/>
</dbReference>
<reference evidence="7" key="1">
    <citation type="journal article" date="2020" name="J. ISSAAS">
        <title>Lactobacilli and other gastrointestinal microbiota of Peromyscus leucopus, reservoir host for agents of Lyme disease and other zoonoses in North America.</title>
        <authorList>
            <person name="Milovic A."/>
            <person name="Bassam K."/>
            <person name="Shao H."/>
            <person name="Chatzistamou I."/>
            <person name="Tufts D.M."/>
            <person name="Diuk-Wasser M."/>
            <person name="Barbour A.G."/>
        </authorList>
    </citation>
    <scope>NUCLEOTIDE SEQUENCE</scope>
    <source>
        <strain evidence="7">LL50</strain>
    </source>
</reference>
<keyword evidence="2" id="KW-1003">Cell membrane</keyword>
<keyword evidence="4 6" id="KW-1133">Transmembrane helix</keyword>
<evidence type="ECO:0000256" key="4">
    <source>
        <dbReference type="ARBA" id="ARBA00022989"/>
    </source>
</evidence>
<feature type="transmembrane region" description="Helical" evidence="6">
    <location>
        <begin position="32"/>
        <end position="55"/>
    </location>
</feature>
<evidence type="ECO:0000256" key="2">
    <source>
        <dbReference type="ARBA" id="ARBA00022475"/>
    </source>
</evidence>
<feature type="transmembrane region" description="Helical" evidence="6">
    <location>
        <begin position="321"/>
        <end position="342"/>
    </location>
</feature>
<dbReference type="AlphaFoldDB" id="A0A650F5E4"/>
<evidence type="ECO:0000256" key="1">
    <source>
        <dbReference type="ARBA" id="ARBA00004651"/>
    </source>
</evidence>
<feature type="transmembrane region" description="Helical" evidence="6">
    <location>
        <begin position="348"/>
        <end position="369"/>
    </location>
</feature>
<sequence>MVGTGGSALVAKTLGEGKDEKANRYFTMMVKLTLLLGIVLSIIGCAFIRPVSFLLGATDAMINDCVVYGRTLLLFTTAFMLQNVFQAFLTTAGKPRLGFVVTVIAGIVNILLDALFIVVFKWGVLGAAVATGIGQCVGGVLPLIYFIRPNSSSLHLTRTKMERRAIQKACVNGSSEFVSNISSSLISVLFNLQLLKFAGENGVAAYGTLMYVQFIFIAIFIGYTIGTSPIIGYHYGAAHYGELKSLLKKGLFTVGVAGIVMMCVALLFAGTLANVFVGYDAELFEMTTHAFKLFSFSFVLSGINIFASSFFTALNNGGVSAAISFLRTLVFQVICVLVLPVFWGLDGIWLSIVIAEVLAFCISLVFLIVNRKKYHYS</sequence>
<dbReference type="NCBIfam" id="TIGR00797">
    <property type="entry name" value="matE"/>
    <property type="match status" value="1"/>
</dbReference>
<evidence type="ECO:0000256" key="5">
    <source>
        <dbReference type="ARBA" id="ARBA00023136"/>
    </source>
</evidence>
<name>A0A650F5E4_9SPIO</name>
<dbReference type="GO" id="GO:0042910">
    <property type="term" value="F:xenobiotic transmembrane transporter activity"/>
    <property type="evidence" value="ECO:0007669"/>
    <property type="project" value="InterPro"/>
</dbReference>
<dbReference type="InterPro" id="IPR051327">
    <property type="entry name" value="MATE_MepA_subfamily"/>
</dbReference>
<gene>
    <name evidence="7" type="ORF">Unknown280_1270</name>
</gene>
<dbReference type="PANTHER" id="PTHR43823:SF3">
    <property type="entry name" value="MULTIDRUG EXPORT PROTEIN MEPA"/>
    <property type="match status" value="1"/>
</dbReference>
<dbReference type="GO" id="GO:0015297">
    <property type="term" value="F:antiporter activity"/>
    <property type="evidence" value="ECO:0007669"/>
    <property type="project" value="InterPro"/>
</dbReference>
<proteinExistence type="predicted"/>